<dbReference type="PATRIC" id="fig|679936.5.peg.1376"/>
<name>G8TVW6_SULAD</name>
<feature type="transmembrane region" description="Helical" evidence="7">
    <location>
        <begin position="98"/>
        <end position="117"/>
    </location>
</feature>
<keyword evidence="4 7" id="KW-0812">Transmembrane</keyword>
<keyword evidence="10" id="KW-1185">Reference proteome</keyword>
<comment type="subcellular location">
    <subcellularLocation>
        <location evidence="1">Cell membrane</location>
        <topology evidence="1">Multi-pass membrane protein</topology>
    </subcellularLocation>
</comment>
<feature type="transmembrane region" description="Helical" evidence="7">
    <location>
        <begin position="242"/>
        <end position="262"/>
    </location>
</feature>
<feature type="transmembrane region" description="Helical" evidence="7">
    <location>
        <begin position="333"/>
        <end position="352"/>
    </location>
</feature>
<accession>G8TVW6</accession>
<feature type="transmembrane region" description="Helical" evidence="7">
    <location>
        <begin position="138"/>
        <end position="158"/>
    </location>
</feature>
<dbReference type="AlphaFoldDB" id="G8TVW6"/>
<dbReference type="GO" id="GO:0022857">
    <property type="term" value="F:transmembrane transporter activity"/>
    <property type="evidence" value="ECO:0007669"/>
    <property type="project" value="InterPro"/>
</dbReference>
<evidence type="ECO:0000256" key="5">
    <source>
        <dbReference type="ARBA" id="ARBA00022989"/>
    </source>
</evidence>
<feature type="transmembrane region" description="Helical" evidence="7">
    <location>
        <begin position="72"/>
        <end position="92"/>
    </location>
</feature>
<keyword evidence="3" id="KW-1003">Cell membrane</keyword>
<dbReference type="Proteomes" id="UP000005439">
    <property type="component" value="Chromosome"/>
</dbReference>
<evidence type="ECO:0000313" key="9">
    <source>
        <dbReference type="EMBL" id="AEW04810.1"/>
    </source>
</evidence>
<proteinExistence type="predicted"/>
<dbReference type="PANTHER" id="PTHR23517">
    <property type="entry name" value="RESISTANCE PROTEIN MDTM, PUTATIVE-RELATED-RELATED"/>
    <property type="match status" value="1"/>
</dbReference>
<evidence type="ECO:0000256" key="3">
    <source>
        <dbReference type="ARBA" id="ARBA00022475"/>
    </source>
</evidence>
<organism evidence="9 10">
    <name type="scientific">Sulfobacillus acidophilus (strain ATCC 700253 / DSM 10332 / NAL)</name>
    <dbReference type="NCBI Taxonomy" id="679936"/>
    <lineage>
        <taxon>Bacteria</taxon>
        <taxon>Bacillati</taxon>
        <taxon>Bacillota</taxon>
        <taxon>Clostridia</taxon>
        <taxon>Eubacteriales</taxon>
        <taxon>Clostridiales Family XVII. Incertae Sedis</taxon>
        <taxon>Sulfobacillus</taxon>
    </lineage>
</organism>
<feature type="transmembrane region" description="Helical" evidence="7">
    <location>
        <begin position="274"/>
        <end position="292"/>
    </location>
</feature>
<evidence type="ECO:0000259" key="8">
    <source>
        <dbReference type="PROSITE" id="PS50850"/>
    </source>
</evidence>
<feature type="transmembrane region" description="Helical" evidence="7">
    <location>
        <begin position="358"/>
        <end position="381"/>
    </location>
</feature>
<dbReference type="KEGG" id="sap:Sulac_1313"/>
<dbReference type="InterPro" id="IPR036259">
    <property type="entry name" value="MFS_trans_sf"/>
</dbReference>
<dbReference type="InterPro" id="IPR011701">
    <property type="entry name" value="MFS"/>
</dbReference>
<feature type="transmembrane region" description="Helical" evidence="7">
    <location>
        <begin position="298"/>
        <end position="321"/>
    </location>
</feature>
<dbReference type="PROSITE" id="PS50850">
    <property type="entry name" value="MFS"/>
    <property type="match status" value="1"/>
</dbReference>
<evidence type="ECO:0000313" key="10">
    <source>
        <dbReference type="Proteomes" id="UP000005439"/>
    </source>
</evidence>
<evidence type="ECO:0000256" key="1">
    <source>
        <dbReference type="ARBA" id="ARBA00004651"/>
    </source>
</evidence>
<keyword evidence="6 7" id="KW-0472">Membrane</keyword>
<dbReference type="Gene3D" id="1.20.1250.20">
    <property type="entry name" value="MFS general substrate transporter like domains"/>
    <property type="match status" value="2"/>
</dbReference>
<dbReference type="HOGENOM" id="CLU_054518_0_0_9"/>
<feature type="domain" description="Major facilitator superfamily (MFS) profile" evidence="8">
    <location>
        <begin position="208"/>
        <end position="389"/>
    </location>
</feature>
<dbReference type="InterPro" id="IPR050171">
    <property type="entry name" value="MFS_Transporters"/>
</dbReference>
<dbReference type="Pfam" id="PF07690">
    <property type="entry name" value="MFS_1"/>
    <property type="match status" value="2"/>
</dbReference>
<gene>
    <name evidence="9" type="ordered locus">Sulac_1313</name>
</gene>
<dbReference type="InterPro" id="IPR020846">
    <property type="entry name" value="MFS_dom"/>
</dbReference>
<dbReference type="SUPFAM" id="SSF103473">
    <property type="entry name" value="MFS general substrate transporter"/>
    <property type="match status" value="1"/>
</dbReference>
<dbReference type="STRING" id="679936.Sulac_1313"/>
<evidence type="ECO:0000256" key="2">
    <source>
        <dbReference type="ARBA" id="ARBA00022448"/>
    </source>
</evidence>
<sequence>MAVRERLQSQLSLTVILGLAEFARGALTVSLLAHFVTGPLKAPITVVGWALSSHYFLDTVFRSPAGWLVDRLGPSTVLSVGLALEVVALVGVMHTRHWPWVILWVSVLGIGTASHWPSVVTGTNRLSKRGARAQSMSVIFAAWLLGSGLGPIVINFFLRGFDQTAFAILIGGDALALALTLLVTHPELNPKPVERPHRWWQSLGLLWPYRTLLPGMMIQNMTLGILLPVLEPYVNRVLHLSHGQFAELLAGGGLITVALLWPMGRFTDRLGIRFPLIGGLFMAAGALVGIMVTRHFLALVGLGGVLGLSYAMILPAWNAFLGRMIPTAVEGSLWGLFMTVEGFGMALGPIIGTRLFEWGVWAPFAFSAAVLGMMGIFYWAYPLMPAQRT</sequence>
<evidence type="ECO:0000256" key="4">
    <source>
        <dbReference type="ARBA" id="ARBA00022692"/>
    </source>
</evidence>
<dbReference type="GO" id="GO:0005886">
    <property type="term" value="C:plasma membrane"/>
    <property type="evidence" value="ECO:0007669"/>
    <property type="project" value="UniProtKB-SubCell"/>
</dbReference>
<feature type="transmembrane region" description="Helical" evidence="7">
    <location>
        <begin position="164"/>
        <end position="184"/>
    </location>
</feature>
<reference evidence="9 10" key="2">
    <citation type="journal article" date="2012" name="Stand. Genomic Sci.">
        <title>Complete genome sequence of the moderately thermophilic mineral-sulfide-oxidizing firmicute Sulfobacillus acidophilus type strain (NAL(T)).</title>
        <authorList>
            <person name="Anderson I."/>
            <person name="Chertkov O."/>
            <person name="Chen A."/>
            <person name="Saunders E."/>
            <person name="Lapidus A."/>
            <person name="Nolan M."/>
            <person name="Lucas S."/>
            <person name="Hammon N."/>
            <person name="Deshpande S."/>
            <person name="Cheng J.F."/>
            <person name="Han C."/>
            <person name="Tapia R."/>
            <person name="Goodwin L.A."/>
            <person name="Pitluck S."/>
            <person name="Liolios K."/>
            <person name="Pagani I."/>
            <person name="Ivanova N."/>
            <person name="Mikhailova N."/>
            <person name="Pati A."/>
            <person name="Palaniappan K."/>
            <person name="Land M."/>
            <person name="Pan C."/>
            <person name="Rohde M."/>
            <person name="Pukall R."/>
            <person name="Goker M."/>
            <person name="Detter J.C."/>
            <person name="Woyke T."/>
            <person name="Bristow J."/>
            <person name="Eisen J.A."/>
            <person name="Markowitz V."/>
            <person name="Hugenholtz P."/>
            <person name="Kyrpides N.C."/>
            <person name="Klenk H.P."/>
            <person name="Mavromatis K."/>
        </authorList>
    </citation>
    <scope>NUCLEOTIDE SEQUENCE [LARGE SCALE GENOMIC DNA]</scope>
    <source>
        <strain evidence="10">ATCC 700253 / DSM 10332 / NAL</strain>
    </source>
</reference>
<keyword evidence="2" id="KW-0813">Transport</keyword>
<reference evidence="10" key="1">
    <citation type="submission" date="2011-12" db="EMBL/GenBank/DDBJ databases">
        <title>The complete genome of chromosome of Sulfobacillus acidophilus DSM 10332.</title>
        <authorList>
            <person name="Lucas S."/>
            <person name="Han J."/>
            <person name="Lapidus A."/>
            <person name="Bruce D."/>
            <person name="Goodwin L."/>
            <person name="Pitluck S."/>
            <person name="Peters L."/>
            <person name="Kyrpides N."/>
            <person name="Mavromatis K."/>
            <person name="Ivanova N."/>
            <person name="Mikhailova N."/>
            <person name="Chertkov O."/>
            <person name="Saunders E."/>
            <person name="Detter J.C."/>
            <person name="Tapia R."/>
            <person name="Han C."/>
            <person name="Land M."/>
            <person name="Hauser L."/>
            <person name="Markowitz V."/>
            <person name="Cheng J.-F."/>
            <person name="Hugenholtz P."/>
            <person name="Woyke T."/>
            <person name="Wu D."/>
            <person name="Pukall R."/>
            <person name="Gehrich-Schroeter G."/>
            <person name="Schneider S."/>
            <person name="Klenk H.-P."/>
            <person name="Eisen J.A."/>
        </authorList>
    </citation>
    <scope>NUCLEOTIDE SEQUENCE [LARGE SCALE GENOMIC DNA]</scope>
    <source>
        <strain evidence="10">ATCC 700253 / DSM 10332 / NAL</strain>
    </source>
</reference>
<evidence type="ECO:0000256" key="7">
    <source>
        <dbReference type="SAM" id="Phobius"/>
    </source>
</evidence>
<protein>
    <submittedName>
        <fullName evidence="9">Major facilitator superfamily MFS_1</fullName>
    </submittedName>
</protein>
<keyword evidence="5 7" id="KW-1133">Transmembrane helix</keyword>
<evidence type="ECO:0000256" key="6">
    <source>
        <dbReference type="ARBA" id="ARBA00023136"/>
    </source>
</evidence>
<dbReference type="EMBL" id="CP003179">
    <property type="protein sequence ID" value="AEW04810.1"/>
    <property type="molecule type" value="Genomic_DNA"/>
</dbReference>